<proteinExistence type="predicted"/>
<dbReference type="EMBL" id="JAKOGI010000012">
    <property type="protein sequence ID" value="KAJ8450842.1"/>
    <property type="molecule type" value="Genomic_DNA"/>
</dbReference>
<evidence type="ECO:0000256" key="1">
    <source>
        <dbReference type="SAM" id="Phobius"/>
    </source>
</evidence>
<name>A0A9Q1KYG0_9CARY</name>
<organism evidence="2 3">
    <name type="scientific">Carnegiea gigantea</name>
    <dbReference type="NCBI Taxonomy" id="171969"/>
    <lineage>
        <taxon>Eukaryota</taxon>
        <taxon>Viridiplantae</taxon>
        <taxon>Streptophyta</taxon>
        <taxon>Embryophyta</taxon>
        <taxon>Tracheophyta</taxon>
        <taxon>Spermatophyta</taxon>
        <taxon>Magnoliopsida</taxon>
        <taxon>eudicotyledons</taxon>
        <taxon>Gunneridae</taxon>
        <taxon>Pentapetalae</taxon>
        <taxon>Caryophyllales</taxon>
        <taxon>Cactineae</taxon>
        <taxon>Cactaceae</taxon>
        <taxon>Cactoideae</taxon>
        <taxon>Echinocereeae</taxon>
        <taxon>Carnegiea</taxon>
    </lineage>
</organism>
<keyword evidence="1" id="KW-0472">Membrane</keyword>
<dbReference type="PANTHER" id="PTHR31133">
    <property type="entry name" value="MEMBRANE PROTEIN"/>
    <property type="match status" value="1"/>
</dbReference>
<comment type="caution">
    <text evidence="2">The sequence shown here is derived from an EMBL/GenBank/DDBJ whole genome shotgun (WGS) entry which is preliminary data.</text>
</comment>
<dbReference type="Proteomes" id="UP001153076">
    <property type="component" value="Unassembled WGS sequence"/>
</dbReference>
<dbReference type="AlphaFoldDB" id="A0A9Q1KYG0"/>
<feature type="transmembrane region" description="Helical" evidence="1">
    <location>
        <begin position="65"/>
        <end position="92"/>
    </location>
</feature>
<reference evidence="2" key="1">
    <citation type="submission" date="2022-04" db="EMBL/GenBank/DDBJ databases">
        <title>Carnegiea gigantea Genome sequencing and assembly v2.</title>
        <authorList>
            <person name="Copetti D."/>
            <person name="Sanderson M.J."/>
            <person name="Burquez A."/>
            <person name="Wojciechowski M.F."/>
        </authorList>
    </citation>
    <scope>NUCLEOTIDE SEQUENCE</scope>
    <source>
        <strain evidence="2">SGP5-SGP5p</strain>
        <tissue evidence="2">Aerial part</tissue>
    </source>
</reference>
<accession>A0A9Q1KYG0</accession>
<evidence type="ECO:0000313" key="2">
    <source>
        <dbReference type="EMBL" id="KAJ8450842.1"/>
    </source>
</evidence>
<keyword evidence="1" id="KW-0812">Transmembrane</keyword>
<sequence>MRQNLIFLGLEKSRRNRQSAQKRRRGEWQKQRTSSSTLVIPSSSFLSVCLSLCLVLSRVSSLFEIAGAIFCPFVFLVIAFGDTAVVIGLWPCHLFYSIYCIIRTKKFGPFMKCLLILFSPMPIAIWTVVGVVGSVVMAIFYAFIWPVMETFKAVSKDGFSFPTKLVKCFTDGTWSNVWGACTIVRDFADFSFHSYFSVMDGLLESKGEKPIELKYVFCHLDSQIIGFCELCHFVLTIANVVASSWQGALNDLGN</sequence>
<dbReference type="PANTHER" id="PTHR31133:SF9">
    <property type="entry name" value="TRANSMEMBRANE PROTEIN"/>
    <property type="match status" value="1"/>
</dbReference>
<keyword evidence="3" id="KW-1185">Reference proteome</keyword>
<feature type="transmembrane region" description="Helical" evidence="1">
    <location>
        <begin position="113"/>
        <end position="145"/>
    </location>
</feature>
<keyword evidence="1" id="KW-1133">Transmembrane helix</keyword>
<gene>
    <name evidence="2" type="ORF">Cgig2_032467</name>
</gene>
<evidence type="ECO:0000313" key="3">
    <source>
        <dbReference type="Proteomes" id="UP001153076"/>
    </source>
</evidence>
<dbReference type="InterPro" id="IPR040229">
    <property type="entry name" value="At3g27390-like"/>
</dbReference>
<protein>
    <submittedName>
        <fullName evidence="2">Uncharacterized protein</fullName>
    </submittedName>
</protein>
<dbReference type="OrthoDB" id="1932537at2759"/>